<evidence type="ECO:0008006" key="5">
    <source>
        <dbReference type="Google" id="ProtNLM"/>
    </source>
</evidence>
<evidence type="ECO:0000256" key="2">
    <source>
        <dbReference type="ARBA" id="ARBA00022801"/>
    </source>
</evidence>
<sequence length="209" mass="22494">MPGERGLRHLEFGGRRDGLLYVPDTELTHPLPLVVMLHGAGGNAQHGLAPLLPHADAHGLLLLAPESRSSTWDVIHGDYGPDVAFIEQALALVFERYPVDPARIVLEGFSDGASYALSLGVGNGDLFTHLLAFSPGFLVPAGQVGAPRIFISHGEGDRVLPIDRCSRVIVPRLRQAGYDVTYLEFAGPHMVPENIVEAALGWLEENPGE</sequence>
<keyword evidence="4" id="KW-1185">Reference proteome</keyword>
<dbReference type="PANTHER" id="PTHR43037">
    <property type="entry name" value="UNNAMED PRODUCT-RELATED"/>
    <property type="match status" value="1"/>
</dbReference>
<dbReference type="EMBL" id="BAABRP010000006">
    <property type="protein sequence ID" value="GAA5513169.1"/>
    <property type="molecule type" value="Genomic_DNA"/>
</dbReference>
<proteinExistence type="predicted"/>
<reference evidence="3 4" key="1">
    <citation type="submission" date="2024-02" db="EMBL/GenBank/DDBJ databases">
        <title>Deinococcus carri NBRC 110142.</title>
        <authorList>
            <person name="Ichikawa N."/>
            <person name="Katano-Makiyama Y."/>
            <person name="Hidaka K."/>
        </authorList>
    </citation>
    <scope>NUCLEOTIDE SEQUENCE [LARGE SCALE GENOMIC DNA]</scope>
    <source>
        <strain evidence="3 4">NBRC 110142</strain>
    </source>
</reference>
<protein>
    <recommendedName>
        <fullName evidence="5">Phospholipase</fullName>
    </recommendedName>
</protein>
<gene>
    <name evidence="3" type="ORF">Dcar01_01895</name>
</gene>
<keyword evidence="1" id="KW-0732">Signal</keyword>
<organism evidence="3 4">
    <name type="scientific">Deinococcus carri</name>
    <dbReference type="NCBI Taxonomy" id="1211323"/>
    <lineage>
        <taxon>Bacteria</taxon>
        <taxon>Thermotogati</taxon>
        <taxon>Deinococcota</taxon>
        <taxon>Deinococci</taxon>
        <taxon>Deinococcales</taxon>
        <taxon>Deinococcaceae</taxon>
        <taxon>Deinococcus</taxon>
    </lineage>
</organism>
<evidence type="ECO:0000256" key="1">
    <source>
        <dbReference type="ARBA" id="ARBA00022729"/>
    </source>
</evidence>
<evidence type="ECO:0000313" key="3">
    <source>
        <dbReference type="EMBL" id="GAA5513169.1"/>
    </source>
</evidence>
<dbReference type="InterPro" id="IPR029058">
    <property type="entry name" value="AB_hydrolase_fold"/>
</dbReference>
<keyword evidence="2" id="KW-0378">Hydrolase</keyword>
<dbReference type="InterPro" id="IPR050955">
    <property type="entry name" value="Plant_Biomass_Hydrol_Est"/>
</dbReference>
<dbReference type="PANTHER" id="PTHR43037:SF5">
    <property type="entry name" value="FERULOYL ESTERASE"/>
    <property type="match status" value="1"/>
</dbReference>
<dbReference type="SUPFAM" id="SSF53474">
    <property type="entry name" value="alpha/beta-Hydrolases"/>
    <property type="match status" value="1"/>
</dbReference>
<accession>A0ABP9W784</accession>
<evidence type="ECO:0000313" key="4">
    <source>
        <dbReference type="Proteomes" id="UP001401887"/>
    </source>
</evidence>
<dbReference type="Proteomes" id="UP001401887">
    <property type="component" value="Unassembled WGS sequence"/>
</dbReference>
<comment type="caution">
    <text evidence="3">The sequence shown here is derived from an EMBL/GenBank/DDBJ whole genome shotgun (WGS) entry which is preliminary data.</text>
</comment>
<dbReference type="Gene3D" id="3.40.50.1820">
    <property type="entry name" value="alpha/beta hydrolase"/>
    <property type="match status" value="1"/>
</dbReference>
<name>A0ABP9W784_9DEIO</name>